<keyword evidence="9" id="KW-1185">Reference proteome</keyword>
<proteinExistence type="predicted"/>
<dbReference type="PANTHER" id="PTHR22926">
    <property type="entry name" value="PHOSPHO-N-ACETYLMURAMOYL-PENTAPEPTIDE-TRANSFERASE"/>
    <property type="match status" value="1"/>
</dbReference>
<evidence type="ECO:0000256" key="3">
    <source>
        <dbReference type="ARBA" id="ARBA00022679"/>
    </source>
</evidence>
<gene>
    <name evidence="8" type="ORF">ACFSQW_21920</name>
</gene>
<feature type="transmembrane region" description="Helical" evidence="7">
    <location>
        <begin position="124"/>
        <end position="141"/>
    </location>
</feature>
<feature type="transmembrane region" description="Helical" evidence="7">
    <location>
        <begin position="57"/>
        <end position="78"/>
    </location>
</feature>
<name>A0ABW5L8F9_9SPHI</name>
<feature type="transmembrane region" description="Helical" evidence="7">
    <location>
        <begin position="235"/>
        <end position="258"/>
    </location>
</feature>
<dbReference type="RefSeq" id="WP_210354558.1">
    <property type="nucleotide sequence ID" value="NZ_JAEQMU010000002.1"/>
</dbReference>
<keyword evidence="3 8" id="KW-0808">Transferase</keyword>
<dbReference type="Pfam" id="PF00953">
    <property type="entry name" value="Glycos_transf_4"/>
    <property type="match status" value="1"/>
</dbReference>
<feature type="transmembrane region" description="Helical" evidence="7">
    <location>
        <begin position="182"/>
        <end position="200"/>
    </location>
</feature>
<feature type="transmembrane region" description="Helical" evidence="7">
    <location>
        <begin position="321"/>
        <end position="340"/>
    </location>
</feature>
<dbReference type="CDD" id="cd06853">
    <property type="entry name" value="GT_WecA_like"/>
    <property type="match status" value="1"/>
</dbReference>
<feature type="transmembrane region" description="Helical" evidence="7">
    <location>
        <begin position="153"/>
        <end position="175"/>
    </location>
</feature>
<comment type="subcellular location">
    <subcellularLocation>
        <location evidence="1">Cell membrane</location>
        <topology evidence="1">Multi-pass membrane protein</topology>
    </subcellularLocation>
</comment>
<feature type="transmembrane region" description="Helical" evidence="7">
    <location>
        <begin position="90"/>
        <end position="112"/>
    </location>
</feature>
<evidence type="ECO:0000256" key="6">
    <source>
        <dbReference type="ARBA" id="ARBA00023136"/>
    </source>
</evidence>
<dbReference type="GO" id="GO:0016740">
    <property type="term" value="F:transferase activity"/>
    <property type="evidence" value="ECO:0007669"/>
    <property type="project" value="UniProtKB-KW"/>
</dbReference>
<sequence>MEVVMVITGILLVFIPALLAVALGALLIPRILLVAYRKRLFDPVDERKLHTCVIPRLGGISFVPIQCCLFALTAVLIFKFGIGGWAVQSWALMSHFALLFCGLLVLYIVGLGDDLIGISFKWKFFFQVLVACFFPLSGLWINDFYGLFSVHGISPWIGMPLTVFVVVLVINAINLMDGLDGLCAGLVTIGCLAFGLLFYFSGAYVHALFAFITTGAVAPFFYYNVFGVGRKGRRIFMGDIGSTTLGYALGFLAISYVMNNSFIKPFSTNSIAVAYSILLLPVLDVGRVMFVRWRSGKPLYSADQNHLHHLLLRLGLPRKGVMLFMFAINLFYIIFNLLAVQVMDNNLILILNVLTWGGFYFVFEQVEKSRFAEKSEVVVLKADIKETR</sequence>
<comment type="caution">
    <text evidence="8">The sequence shown here is derived from an EMBL/GenBank/DDBJ whole genome shotgun (WGS) entry which is preliminary data.</text>
</comment>
<organism evidence="8 9">
    <name type="scientific">Sphingobacterium tabacisoli</name>
    <dbReference type="NCBI Taxonomy" id="2044855"/>
    <lineage>
        <taxon>Bacteria</taxon>
        <taxon>Pseudomonadati</taxon>
        <taxon>Bacteroidota</taxon>
        <taxon>Sphingobacteriia</taxon>
        <taxon>Sphingobacteriales</taxon>
        <taxon>Sphingobacteriaceae</taxon>
        <taxon>Sphingobacterium</taxon>
    </lineage>
</organism>
<evidence type="ECO:0000313" key="8">
    <source>
        <dbReference type="EMBL" id="MFD2557064.1"/>
    </source>
</evidence>
<dbReference type="InterPro" id="IPR000715">
    <property type="entry name" value="Glycosyl_transferase_4"/>
</dbReference>
<evidence type="ECO:0000256" key="7">
    <source>
        <dbReference type="SAM" id="Phobius"/>
    </source>
</evidence>
<keyword evidence="4 7" id="KW-0812">Transmembrane</keyword>
<feature type="transmembrane region" description="Helical" evidence="7">
    <location>
        <begin position="270"/>
        <end position="290"/>
    </location>
</feature>
<feature type="transmembrane region" description="Helical" evidence="7">
    <location>
        <begin position="206"/>
        <end position="223"/>
    </location>
</feature>
<keyword evidence="6 7" id="KW-0472">Membrane</keyword>
<dbReference type="EC" id="2.7.8.-" evidence="8"/>
<protein>
    <submittedName>
        <fullName evidence="8">MraY family glycosyltransferase</fullName>
        <ecNumber evidence="8">2.7.8.-</ecNumber>
    </submittedName>
</protein>
<evidence type="ECO:0000313" key="9">
    <source>
        <dbReference type="Proteomes" id="UP001597440"/>
    </source>
</evidence>
<feature type="transmembrane region" description="Helical" evidence="7">
    <location>
        <begin position="346"/>
        <end position="363"/>
    </location>
</feature>
<reference evidence="9" key="1">
    <citation type="journal article" date="2019" name="Int. J. Syst. Evol. Microbiol.">
        <title>The Global Catalogue of Microorganisms (GCM) 10K type strain sequencing project: providing services to taxonomists for standard genome sequencing and annotation.</title>
        <authorList>
            <consortium name="The Broad Institute Genomics Platform"/>
            <consortium name="The Broad Institute Genome Sequencing Center for Infectious Disease"/>
            <person name="Wu L."/>
            <person name="Ma J."/>
        </authorList>
    </citation>
    <scope>NUCLEOTIDE SEQUENCE [LARGE SCALE GENOMIC DNA]</scope>
    <source>
        <strain evidence="9">KCTC 52298</strain>
    </source>
</reference>
<dbReference type="Proteomes" id="UP001597440">
    <property type="component" value="Unassembled WGS sequence"/>
</dbReference>
<dbReference type="PANTHER" id="PTHR22926:SF3">
    <property type="entry name" value="UNDECAPRENYL-PHOSPHATE ALPHA-N-ACETYLGLUCOSAMINYL 1-PHOSPHATE TRANSFERASE"/>
    <property type="match status" value="1"/>
</dbReference>
<evidence type="ECO:0000256" key="5">
    <source>
        <dbReference type="ARBA" id="ARBA00022989"/>
    </source>
</evidence>
<feature type="transmembrane region" description="Helical" evidence="7">
    <location>
        <begin position="6"/>
        <end position="36"/>
    </location>
</feature>
<accession>A0ABW5L8F9</accession>
<evidence type="ECO:0000256" key="1">
    <source>
        <dbReference type="ARBA" id="ARBA00004651"/>
    </source>
</evidence>
<evidence type="ECO:0000256" key="4">
    <source>
        <dbReference type="ARBA" id="ARBA00022692"/>
    </source>
</evidence>
<evidence type="ECO:0000256" key="2">
    <source>
        <dbReference type="ARBA" id="ARBA00022475"/>
    </source>
</evidence>
<keyword evidence="2" id="KW-1003">Cell membrane</keyword>
<keyword evidence="5 7" id="KW-1133">Transmembrane helix</keyword>
<dbReference type="EMBL" id="JBHULD010000025">
    <property type="protein sequence ID" value="MFD2557064.1"/>
    <property type="molecule type" value="Genomic_DNA"/>
</dbReference>